<dbReference type="CDD" id="cd01127">
    <property type="entry name" value="TrwB_TraG_TraD_VirD4"/>
    <property type="match status" value="1"/>
</dbReference>
<evidence type="ECO:0000259" key="7">
    <source>
        <dbReference type="Pfam" id="PF12696"/>
    </source>
</evidence>
<reference evidence="9" key="1">
    <citation type="journal article" date="2019" name="Int. J. Syst. Evol. Microbiol.">
        <title>The Global Catalogue of Microorganisms (GCM) 10K type strain sequencing project: providing services to taxonomists for standard genome sequencing and annotation.</title>
        <authorList>
            <consortium name="The Broad Institute Genomics Platform"/>
            <consortium name="The Broad Institute Genome Sequencing Center for Infectious Disease"/>
            <person name="Wu L."/>
            <person name="Ma J."/>
        </authorList>
    </citation>
    <scope>NUCLEOTIDE SEQUENCE [LARGE SCALE GENOMIC DNA]</scope>
    <source>
        <strain evidence="9">JCM 17986</strain>
    </source>
</reference>
<feature type="transmembrane region" description="Helical" evidence="6">
    <location>
        <begin position="15"/>
        <end position="36"/>
    </location>
</feature>
<accession>A0ABP9H4P9</accession>
<dbReference type="Gene3D" id="3.40.50.300">
    <property type="entry name" value="P-loop containing nucleotide triphosphate hydrolases"/>
    <property type="match status" value="1"/>
</dbReference>
<evidence type="ECO:0000256" key="5">
    <source>
        <dbReference type="ARBA" id="ARBA00023136"/>
    </source>
</evidence>
<dbReference type="EMBL" id="BAABHS010000008">
    <property type="protein sequence ID" value="GAA4962120.1"/>
    <property type="molecule type" value="Genomic_DNA"/>
</dbReference>
<proteinExistence type="predicted"/>
<dbReference type="InterPro" id="IPR032689">
    <property type="entry name" value="TraG-D_C"/>
</dbReference>
<keyword evidence="4 6" id="KW-1133">Transmembrane helix</keyword>
<evidence type="ECO:0000313" key="8">
    <source>
        <dbReference type="EMBL" id="GAA4962120.1"/>
    </source>
</evidence>
<keyword evidence="2" id="KW-1003">Cell membrane</keyword>
<organism evidence="8 9">
    <name type="scientific">Yinghuangia aomiensis</name>
    <dbReference type="NCBI Taxonomy" id="676205"/>
    <lineage>
        <taxon>Bacteria</taxon>
        <taxon>Bacillati</taxon>
        <taxon>Actinomycetota</taxon>
        <taxon>Actinomycetes</taxon>
        <taxon>Kitasatosporales</taxon>
        <taxon>Streptomycetaceae</taxon>
        <taxon>Yinghuangia</taxon>
    </lineage>
</organism>
<dbReference type="PANTHER" id="PTHR37937">
    <property type="entry name" value="CONJUGATIVE TRANSFER: DNA TRANSPORT"/>
    <property type="match status" value="1"/>
</dbReference>
<feature type="transmembrane region" description="Helical" evidence="6">
    <location>
        <begin position="42"/>
        <end position="60"/>
    </location>
</feature>
<feature type="domain" description="TraD/TraG TraM recognition site" evidence="7">
    <location>
        <begin position="378"/>
        <end position="498"/>
    </location>
</feature>
<dbReference type="Pfam" id="PF12696">
    <property type="entry name" value="TraG-D_C"/>
    <property type="match status" value="1"/>
</dbReference>
<dbReference type="SUPFAM" id="SSF52540">
    <property type="entry name" value="P-loop containing nucleoside triphosphate hydrolases"/>
    <property type="match status" value="1"/>
</dbReference>
<evidence type="ECO:0000313" key="9">
    <source>
        <dbReference type="Proteomes" id="UP001500466"/>
    </source>
</evidence>
<name>A0ABP9H4P9_9ACTN</name>
<comment type="subcellular location">
    <subcellularLocation>
        <location evidence="1">Cell membrane</location>
        <topology evidence="1">Multi-pass membrane protein</topology>
    </subcellularLocation>
</comment>
<sequence>MSATGRRRGPRDPRLGFSAVVGAIAGLGLVVAAFLVDTAVGEGLVAVAAACAAGAAYIRWRTKRRPEVDRAGRYLSGAADRRRAGARAAGAAASRLGVTGNAAPGLFIGRTVPGNHGVWGSWEDMHLDIWGPRTGKTTSRAIPGVLAAPGIAVVTSNKRDIVDATRGIRAERGPVWVFDPQQQAGAPAAWWWNPLTFAHTFPRAVILAGLFGSIGEASHMRSDAYFHPAAQNVFAGLLFAAALDGRPITDAYRWITRPTDDTPARILHAHHHAAVAASIEAVQAAPSRQRSGVYGTAVQMASFLTSPALNRWIVPGDDPGRPEFRHADFASGSCGSLYLLSDDKENFASPVVLALTTAVAYELEGLAIESPGGRLPIPALFVLDEAANVCPWDELPFLYSHYGSRGIVMMTILQSWEQGAAVWGENGMAQLWGSAGIRVYGGGLPSGDFLTKLAATSGIFEAPTFGHTQSAHALWPHTFSRASRSEMVLDVHDLNALPRGRAYVQIKGGRPLLVRTVPWWEGPDADGIRASLMRHGPRPGPRPAR</sequence>
<evidence type="ECO:0000256" key="1">
    <source>
        <dbReference type="ARBA" id="ARBA00004651"/>
    </source>
</evidence>
<protein>
    <recommendedName>
        <fullName evidence="7">TraD/TraG TraM recognition site domain-containing protein</fullName>
    </recommendedName>
</protein>
<dbReference type="InterPro" id="IPR051539">
    <property type="entry name" value="T4SS-coupling_protein"/>
</dbReference>
<evidence type="ECO:0000256" key="6">
    <source>
        <dbReference type="SAM" id="Phobius"/>
    </source>
</evidence>
<dbReference type="InterPro" id="IPR027417">
    <property type="entry name" value="P-loop_NTPase"/>
</dbReference>
<comment type="caution">
    <text evidence="8">The sequence shown here is derived from an EMBL/GenBank/DDBJ whole genome shotgun (WGS) entry which is preliminary data.</text>
</comment>
<keyword evidence="5 6" id="KW-0472">Membrane</keyword>
<keyword evidence="3 6" id="KW-0812">Transmembrane</keyword>
<dbReference type="PANTHER" id="PTHR37937:SF1">
    <property type="entry name" value="CONJUGATIVE TRANSFER: DNA TRANSPORT"/>
    <property type="match status" value="1"/>
</dbReference>
<keyword evidence="9" id="KW-1185">Reference proteome</keyword>
<evidence type="ECO:0000256" key="3">
    <source>
        <dbReference type="ARBA" id="ARBA00022692"/>
    </source>
</evidence>
<evidence type="ECO:0000256" key="2">
    <source>
        <dbReference type="ARBA" id="ARBA00022475"/>
    </source>
</evidence>
<evidence type="ECO:0000256" key="4">
    <source>
        <dbReference type="ARBA" id="ARBA00022989"/>
    </source>
</evidence>
<gene>
    <name evidence="8" type="ORF">GCM10023205_27290</name>
</gene>
<dbReference type="Proteomes" id="UP001500466">
    <property type="component" value="Unassembled WGS sequence"/>
</dbReference>